<protein>
    <submittedName>
        <fullName evidence="1">Uncharacterized protein</fullName>
    </submittedName>
</protein>
<dbReference type="RefSeq" id="WP_096458697.1">
    <property type="nucleotide sequence ID" value="NZ_AP017369.1"/>
</dbReference>
<dbReference type="AlphaFoldDB" id="A0A161JPG2"/>
<gene>
    <name evidence="1" type="ORF">N24_2880</name>
</gene>
<accession>A0A161JPG2</accession>
<keyword evidence="2" id="KW-1185">Reference proteome</keyword>
<proteinExistence type="predicted"/>
<organism evidence="1 2">
    <name type="scientific">Corynebacterium suranareeae</name>
    <dbReference type="NCBI Taxonomy" id="2506452"/>
    <lineage>
        <taxon>Bacteria</taxon>
        <taxon>Bacillati</taxon>
        <taxon>Actinomycetota</taxon>
        <taxon>Actinomycetes</taxon>
        <taxon>Mycobacteriales</taxon>
        <taxon>Corynebacteriaceae</taxon>
        <taxon>Corynebacterium</taxon>
    </lineage>
</organism>
<name>A0A161JPG2_9CORY</name>
<dbReference type="KEGG" id="csur:N24_2880"/>
<dbReference type="EMBL" id="AP017369">
    <property type="protein sequence ID" value="BAU97142.1"/>
    <property type="molecule type" value="Genomic_DNA"/>
</dbReference>
<evidence type="ECO:0000313" key="2">
    <source>
        <dbReference type="Proteomes" id="UP000218244"/>
    </source>
</evidence>
<dbReference type="Proteomes" id="UP000218244">
    <property type="component" value="Chromosome"/>
</dbReference>
<sequence length="81" mass="9389">MHLRTDLPGHLVHHNIDYPSPVIKCRPSHTAAALSSADQHWRLLLFDANLHLHHHLSDMRTVSEKMLDIDQELSRSLERIL</sequence>
<reference evidence="1 2" key="1">
    <citation type="submission" date="2016-02" db="EMBL/GenBank/DDBJ databases">
        <title>Corynebacterium glutamicum N24 whole genome sequencing project.</title>
        <authorList>
            <person name="Matsutani M."/>
            <person name="Nangtapong N."/>
            <person name="Yakushi T."/>
            <person name="Matsushita K."/>
        </authorList>
    </citation>
    <scope>NUCLEOTIDE SEQUENCE [LARGE SCALE GENOMIC DNA]</scope>
    <source>
        <strain evidence="1 2">N24</strain>
    </source>
</reference>
<evidence type="ECO:0000313" key="1">
    <source>
        <dbReference type="EMBL" id="BAU97142.1"/>
    </source>
</evidence>